<dbReference type="EMBL" id="CP036279">
    <property type="protein sequence ID" value="QDU59335.1"/>
    <property type="molecule type" value="Genomic_DNA"/>
</dbReference>
<dbReference type="Pfam" id="PF13847">
    <property type="entry name" value="Methyltransf_31"/>
    <property type="match status" value="1"/>
</dbReference>
<dbReference type="GO" id="GO:0102082">
    <property type="term" value="F:demethylrebeccamycin--D-glucose O-methyltransferase activity"/>
    <property type="evidence" value="ECO:0007669"/>
    <property type="project" value="UniProtKB-EC"/>
</dbReference>
<keyword evidence="2" id="KW-0489">Methyltransferase</keyword>
<protein>
    <submittedName>
        <fullName evidence="2">Demethylrebeccamycin-D-glucose O-methyltransferase</fullName>
        <ecNumber evidence="2">2.1.1.164</ecNumber>
    </submittedName>
</protein>
<dbReference type="EC" id="2.1.1.164" evidence="2"/>
<dbReference type="InterPro" id="IPR025714">
    <property type="entry name" value="Methyltranfer_dom"/>
</dbReference>
<evidence type="ECO:0000313" key="3">
    <source>
        <dbReference type="Proteomes" id="UP000317093"/>
    </source>
</evidence>
<organism evidence="2 3">
    <name type="scientific">Kolteria novifilia</name>
    <dbReference type="NCBI Taxonomy" id="2527975"/>
    <lineage>
        <taxon>Bacteria</taxon>
        <taxon>Pseudomonadati</taxon>
        <taxon>Planctomycetota</taxon>
        <taxon>Planctomycetia</taxon>
        <taxon>Kolteriales</taxon>
        <taxon>Kolteriaceae</taxon>
        <taxon>Kolteria</taxon>
    </lineage>
</organism>
<reference evidence="2 3" key="1">
    <citation type="submission" date="2019-02" db="EMBL/GenBank/DDBJ databases">
        <title>Deep-cultivation of Planctomycetes and their phenomic and genomic characterization uncovers novel biology.</title>
        <authorList>
            <person name="Wiegand S."/>
            <person name="Jogler M."/>
            <person name="Boedeker C."/>
            <person name="Pinto D."/>
            <person name="Vollmers J."/>
            <person name="Rivas-Marin E."/>
            <person name="Kohn T."/>
            <person name="Peeters S.H."/>
            <person name="Heuer A."/>
            <person name="Rast P."/>
            <person name="Oberbeckmann S."/>
            <person name="Bunk B."/>
            <person name="Jeske O."/>
            <person name="Meyerdierks A."/>
            <person name="Storesund J.E."/>
            <person name="Kallscheuer N."/>
            <person name="Luecker S."/>
            <person name="Lage O.M."/>
            <person name="Pohl T."/>
            <person name="Merkel B.J."/>
            <person name="Hornburger P."/>
            <person name="Mueller R.-W."/>
            <person name="Bruemmer F."/>
            <person name="Labrenz M."/>
            <person name="Spormann A.M."/>
            <person name="Op den Camp H."/>
            <person name="Overmann J."/>
            <person name="Amann R."/>
            <person name="Jetten M.S.M."/>
            <person name="Mascher T."/>
            <person name="Medema M.H."/>
            <person name="Devos D.P."/>
            <person name="Kaster A.-K."/>
            <person name="Ovreas L."/>
            <person name="Rohde M."/>
            <person name="Galperin M.Y."/>
            <person name="Jogler C."/>
        </authorList>
    </citation>
    <scope>NUCLEOTIDE SEQUENCE [LARGE SCALE GENOMIC DNA]</scope>
    <source>
        <strain evidence="2 3">Pan216</strain>
    </source>
</reference>
<name>A0A518AX76_9BACT</name>
<gene>
    <name evidence="2" type="primary">rebM_1</name>
    <name evidence="2" type="ORF">Pan216_01630</name>
</gene>
<accession>A0A518AX76</accession>
<proteinExistence type="predicted"/>
<dbReference type="InterPro" id="IPR029063">
    <property type="entry name" value="SAM-dependent_MTases_sf"/>
</dbReference>
<dbReference type="KEGG" id="knv:Pan216_01630"/>
<dbReference type="OrthoDB" id="253007at2"/>
<dbReference type="RefSeq" id="WP_145253447.1">
    <property type="nucleotide sequence ID" value="NZ_CP036279.1"/>
</dbReference>
<evidence type="ECO:0000313" key="2">
    <source>
        <dbReference type="EMBL" id="QDU59335.1"/>
    </source>
</evidence>
<sequence length="264" mass="29593">MNEVDRRFAARRRLWDEALTGLSLEGKSVLDAGTGEGHFTRYLAESAPGRLVSVTCLEEEVPPARARVAELADRVEFTLADVTAMTQIPDASFDVVGADYLIAAVAAYSPYREIDCLKELKRVLRPGGRLVVTGWEVSPLRRSRAEAHFRELFRLREAINLLAGIEPFREHPRRWVEDRLVDLGMPPERHHEVPDVHHDIGWYIEGCRRKLSLLDCPDLREVLGRQVDDVAGHLEGDPSFVGGFEFGRLYAVVACKLDGALLLG</sequence>
<keyword evidence="3" id="KW-1185">Reference proteome</keyword>
<dbReference type="PANTHER" id="PTHR43591">
    <property type="entry name" value="METHYLTRANSFERASE"/>
    <property type="match status" value="1"/>
</dbReference>
<evidence type="ECO:0000259" key="1">
    <source>
        <dbReference type="Pfam" id="PF13847"/>
    </source>
</evidence>
<dbReference type="Proteomes" id="UP000317093">
    <property type="component" value="Chromosome"/>
</dbReference>
<dbReference type="SUPFAM" id="SSF53335">
    <property type="entry name" value="S-adenosyl-L-methionine-dependent methyltransferases"/>
    <property type="match status" value="1"/>
</dbReference>
<feature type="domain" description="Methyltransferase" evidence="1">
    <location>
        <begin position="25"/>
        <end position="135"/>
    </location>
</feature>
<keyword evidence="2" id="KW-0808">Transferase</keyword>
<dbReference type="AlphaFoldDB" id="A0A518AX76"/>
<dbReference type="Gene3D" id="3.40.50.150">
    <property type="entry name" value="Vaccinia Virus protein VP39"/>
    <property type="match status" value="1"/>
</dbReference>
<dbReference type="CDD" id="cd02440">
    <property type="entry name" value="AdoMet_MTases"/>
    <property type="match status" value="1"/>
</dbReference>
<dbReference type="GO" id="GO:0032259">
    <property type="term" value="P:methylation"/>
    <property type="evidence" value="ECO:0007669"/>
    <property type="project" value="UniProtKB-KW"/>
</dbReference>